<sequence length="578" mass="64534">MNLSGVRNLRESLAGLRAGLYARKSAYQGNKKSKGRSVKEQLDIGRATSDDLGTTVVEEFVDDDRSASSYRTREREDFERMIEWIEAGRLDIVIAWASTRLQRDLAVYARLRDACIRNGVLWCYGGKVYDLSNKDDKFRTGLDALIGEREVDELRDNLMRTLRANAINGRPHAQAAYGYRRVYDERTGLYICTVKDETEAPVVREIILGVGAGKASASLERQFNTGGVTPPTRYWTKGQVTRLAEWRPGLRDNETIHPSWLARIEDAVDLRQEARDRLDAGETPVDVARDFNERVEPLIMARWISATITAYATDVRYIGSRTHHGKVTHEDAWPAIVSLAEHVQAVSVVKARKEKRSFNMRPGRATHWLSAIMICDICEIRVNSDRQHGLPRYSCAEPGPEGVKGYHASAQVSIVDPYVQDRLFAWLASPDFARAYAKGDKEVLQAMEEAEAEAKLLQEQLNEFYTEAGAGRLSAQGLAAVEADILPRIEAAQKRAQSMAIPPAVKDLAGATVDEISEAWKHLDLSQKRMIAEALIEVRLKPQGRQRDPAVQTFVAVIPKVHLRPKKVPGTAPVAPAA</sequence>
<dbReference type="InterPro" id="IPR038109">
    <property type="entry name" value="DNA_bind_recomb_sf"/>
</dbReference>
<gene>
    <name evidence="3" type="ORF">B7P34_04645</name>
</gene>
<dbReference type="RefSeq" id="WP_106674489.1">
    <property type="nucleotide sequence ID" value="NZ_PXWG01000006.1"/>
</dbReference>
<comment type="caution">
    <text evidence="3">The sequence shown here is derived from an EMBL/GenBank/DDBJ whole genome shotgun (WGS) entry which is preliminary data.</text>
</comment>
<evidence type="ECO:0000313" key="3">
    <source>
        <dbReference type="EMBL" id="PSJ29803.1"/>
    </source>
</evidence>
<dbReference type="Proteomes" id="UP000242427">
    <property type="component" value="Unassembled WGS sequence"/>
</dbReference>
<dbReference type="Gene3D" id="3.90.1750.20">
    <property type="entry name" value="Putative Large Serine Recombinase, Chain B, Domain 2"/>
    <property type="match status" value="1"/>
</dbReference>
<evidence type="ECO:0000313" key="4">
    <source>
        <dbReference type="Proteomes" id="UP000242427"/>
    </source>
</evidence>
<dbReference type="GO" id="GO:0003677">
    <property type="term" value="F:DNA binding"/>
    <property type="evidence" value="ECO:0007669"/>
    <property type="project" value="InterPro"/>
</dbReference>
<dbReference type="SMART" id="SM00857">
    <property type="entry name" value="Resolvase"/>
    <property type="match status" value="1"/>
</dbReference>
<keyword evidence="1" id="KW-0175">Coiled coil</keyword>
<dbReference type="InterPro" id="IPR050639">
    <property type="entry name" value="SSR_resolvase"/>
</dbReference>
<dbReference type="PANTHER" id="PTHR30461:SF23">
    <property type="entry name" value="DNA RECOMBINASE-RELATED"/>
    <property type="match status" value="1"/>
</dbReference>
<evidence type="ECO:0000259" key="2">
    <source>
        <dbReference type="SMART" id="SM00857"/>
    </source>
</evidence>
<name>A0A9X7JU72_9ACTN</name>
<dbReference type="GO" id="GO:0000150">
    <property type="term" value="F:DNA strand exchange activity"/>
    <property type="evidence" value="ECO:0007669"/>
    <property type="project" value="InterPro"/>
</dbReference>
<dbReference type="OrthoDB" id="4500247at2"/>
<dbReference type="InterPro" id="IPR006119">
    <property type="entry name" value="Resolv_N"/>
</dbReference>
<accession>A0A9X7JU72</accession>
<proteinExistence type="predicted"/>
<dbReference type="InterPro" id="IPR036162">
    <property type="entry name" value="Resolvase-like_N_sf"/>
</dbReference>
<keyword evidence="4" id="KW-1185">Reference proteome</keyword>
<reference evidence="3 4" key="1">
    <citation type="submission" date="2018-03" db="EMBL/GenBank/DDBJ databases">
        <title>Chitinolytic properties of Streptosporangium nondiastaticum TBG75A20.</title>
        <authorList>
            <person name="Gayathri V."/>
            <person name="Shiburaj S."/>
        </authorList>
    </citation>
    <scope>NUCLEOTIDE SEQUENCE [LARGE SCALE GENOMIC DNA]</scope>
    <source>
        <strain evidence="3 4">TBG75A20</strain>
    </source>
</reference>
<feature type="coiled-coil region" evidence="1">
    <location>
        <begin position="440"/>
        <end position="467"/>
    </location>
</feature>
<dbReference type="PANTHER" id="PTHR30461">
    <property type="entry name" value="DNA-INVERTASE FROM LAMBDOID PROPHAGE"/>
    <property type="match status" value="1"/>
</dbReference>
<dbReference type="Pfam" id="PF00239">
    <property type="entry name" value="Resolvase"/>
    <property type="match status" value="1"/>
</dbReference>
<dbReference type="CDD" id="cd00338">
    <property type="entry name" value="Ser_Recombinase"/>
    <property type="match status" value="1"/>
</dbReference>
<feature type="domain" description="Resolvase/invertase-type recombinase catalytic" evidence="2">
    <location>
        <begin position="18"/>
        <end position="171"/>
    </location>
</feature>
<organism evidence="3 4">
    <name type="scientific">Streptosporangium nondiastaticum</name>
    <dbReference type="NCBI Taxonomy" id="35764"/>
    <lineage>
        <taxon>Bacteria</taxon>
        <taxon>Bacillati</taxon>
        <taxon>Actinomycetota</taxon>
        <taxon>Actinomycetes</taxon>
        <taxon>Streptosporangiales</taxon>
        <taxon>Streptosporangiaceae</taxon>
        <taxon>Streptosporangium</taxon>
    </lineage>
</organism>
<evidence type="ECO:0000256" key="1">
    <source>
        <dbReference type="SAM" id="Coils"/>
    </source>
</evidence>
<protein>
    <recommendedName>
        <fullName evidence="2">Resolvase/invertase-type recombinase catalytic domain-containing protein</fullName>
    </recommendedName>
</protein>
<dbReference type="AlphaFoldDB" id="A0A9X7JU72"/>
<dbReference type="EMBL" id="PXWG01000006">
    <property type="protein sequence ID" value="PSJ29803.1"/>
    <property type="molecule type" value="Genomic_DNA"/>
</dbReference>
<dbReference type="SUPFAM" id="SSF53041">
    <property type="entry name" value="Resolvase-like"/>
    <property type="match status" value="1"/>
</dbReference>
<dbReference type="Gene3D" id="3.40.50.1390">
    <property type="entry name" value="Resolvase, N-terminal catalytic domain"/>
    <property type="match status" value="1"/>
</dbReference>